<dbReference type="Proteomes" id="UP001596114">
    <property type="component" value="Unassembled WGS sequence"/>
</dbReference>
<gene>
    <name evidence="1" type="ORF">ACFPPA_00010</name>
</gene>
<dbReference type="RefSeq" id="WP_377316015.1">
    <property type="nucleotide sequence ID" value="NZ_JBHSNF010000001.1"/>
</dbReference>
<evidence type="ECO:0000313" key="2">
    <source>
        <dbReference type="Proteomes" id="UP001596114"/>
    </source>
</evidence>
<dbReference type="EMBL" id="JBHSNF010000001">
    <property type="protein sequence ID" value="MFC5524115.1"/>
    <property type="molecule type" value="Genomic_DNA"/>
</dbReference>
<proteinExistence type="predicted"/>
<evidence type="ECO:0000313" key="1">
    <source>
        <dbReference type="EMBL" id="MFC5524115.1"/>
    </source>
</evidence>
<name>A0ABW0QH48_9GAMM</name>
<keyword evidence="2" id="KW-1185">Reference proteome</keyword>
<organism evidence="1 2">
    <name type="scientific">Rhodanobacter ginsengisoli</name>
    <dbReference type="NCBI Taxonomy" id="418646"/>
    <lineage>
        <taxon>Bacteria</taxon>
        <taxon>Pseudomonadati</taxon>
        <taxon>Pseudomonadota</taxon>
        <taxon>Gammaproteobacteria</taxon>
        <taxon>Lysobacterales</taxon>
        <taxon>Rhodanobacteraceae</taxon>
        <taxon>Rhodanobacter</taxon>
    </lineage>
</organism>
<comment type="caution">
    <text evidence="1">The sequence shown here is derived from an EMBL/GenBank/DDBJ whole genome shotgun (WGS) entry which is preliminary data.</text>
</comment>
<reference evidence="2" key="1">
    <citation type="journal article" date="2019" name="Int. J. Syst. Evol. Microbiol.">
        <title>The Global Catalogue of Microorganisms (GCM) 10K type strain sequencing project: providing services to taxonomists for standard genome sequencing and annotation.</title>
        <authorList>
            <consortium name="The Broad Institute Genomics Platform"/>
            <consortium name="The Broad Institute Genome Sequencing Center for Infectious Disease"/>
            <person name="Wu L."/>
            <person name="Ma J."/>
        </authorList>
    </citation>
    <scope>NUCLEOTIDE SEQUENCE [LARGE SCALE GENOMIC DNA]</scope>
    <source>
        <strain evidence="2">CGMCC 1.16619</strain>
    </source>
</reference>
<accession>A0ABW0QH48</accession>
<protein>
    <submittedName>
        <fullName evidence="1">Uncharacterized protein</fullName>
    </submittedName>
</protein>
<sequence length="109" mass="11434">MSLPESPIADIDLFDIIGVRKDGGIDTVVACSGPLDNSAETLSRLARKVRGYLSAITGSDFIDQYGKGQVRIFVSCCEGVSAEALDVINSLGHEAADQNVHLSLGDPVA</sequence>